<dbReference type="AlphaFoldDB" id="A0A062UAF2"/>
<comment type="caution">
    <text evidence="2">The sequence shown here is derived from an EMBL/GenBank/DDBJ whole genome shotgun (WGS) entry which is preliminary data.</text>
</comment>
<name>A0A062UAF2_9PROT</name>
<dbReference type="OrthoDB" id="9785971at2"/>
<gene>
    <name evidence="2" type="ORF">HY29_01115</name>
</gene>
<dbReference type="Gene3D" id="3.30.1780.10">
    <property type="entry name" value="ornithine cyclodeaminase, domain 1"/>
    <property type="match status" value="1"/>
</dbReference>
<evidence type="ECO:0000256" key="1">
    <source>
        <dbReference type="ARBA" id="ARBA00008903"/>
    </source>
</evidence>
<dbReference type="EMBL" id="AWFF01000001">
    <property type="protein sequence ID" value="KCZ57356.1"/>
    <property type="molecule type" value="Genomic_DNA"/>
</dbReference>
<dbReference type="eggNOG" id="COG2423">
    <property type="taxonomic scope" value="Bacteria"/>
</dbReference>
<dbReference type="Proteomes" id="UP000027037">
    <property type="component" value="Unassembled WGS sequence"/>
</dbReference>
<dbReference type="RefSeq" id="WP_034790121.1">
    <property type="nucleotide sequence ID" value="NZ_AWFF01000001.1"/>
</dbReference>
<evidence type="ECO:0008006" key="4">
    <source>
        <dbReference type="Google" id="ProtNLM"/>
    </source>
</evidence>
<dbReference type="InterPro" id="IPR003462">
    <property type="entry name" value="ODC_Mu_crystall"/>
</dbReference>
<organism evidence="2 3">
    <name type="scientific">Hyphomonas beringensis</name>
    <dbReference type="NCBI Taxonomy" id="1280946"/>
    <lineage>
        <taxon>Bacteria</taxon>
        <taxon>Pseudomonadati</taxon>
        <taxon>Pseudomonadota</taxon>
        <taxon>Alphaproteobacteria</taxon>
        <taxon>Hyphomonadales</taxon>
        <taxon>Hyphomonadaceae</taxon>
        <taxon>Hyphomonas</taxon>
    </lineage>
</organism>
<dbReference type="Gene3D" id="3.40.50.720">
    <property type="entry name" value="NAD(P)-binding Rossmann-like Domain"/>
    <property type="match status" value="1"/>
</dbReference>
<dbReference type="FunFam" id="3.40.50.720:FF:000311">
    <property type="entry name" value="Ornithine cyclodeaminase"/>
    <property type="match status" value="1"/>
</dbReference>
<dbReference type="PANTHER" id="PTHR13812">
    <property type="entry name" value="KETIMINE REDUCTASE MU-CRYSTALLIN"/>
    <property type="match status" value="1"/>
</dbReference>
<dbReference type="PIRSF" id="PIRSF001439">
    <property type="entry name" value="CryM"/>
    <property type="match status" value="1"/>
</dbReference>
<dbReference type="GO" id="GO:0019752">
    <property type="term" value="P:carboxylic acid metabolic process"/>
    <property type="evidence" value="ECO:0007669"/>
    <property type="project" value="UniProtKB-ARBA"/>
</dbReference>
<dbReference type="GO" id="GO:0005737">
    <property type="term" value="C:cytoplasm"/>
    <property type="evidence" value="ECO:0007669"/>
    <property type="project" value="TreeGrafter"/>
</dbReference>
<accession>A0A062UAF2</accession>
<dbReference type="Pfam" id="PF02423">
    <property type="entry name" value="OCD_Mu_crystall"/>
    <property type="match status" value="1"/>
</dbReference>
<dbReference type="PATRIC" id="fig|1280946.3.peg.215"/>
<evidence type="ECO:0000313" key="2">
    <source>
        <dbReference type="EMBL" id="KCZ57356.1"/>
    </source>
</evidence>
<dbReference type="STRING" id="1280946.HY29_01115"/>
<reference evidence="2 3" key="1">
    <citation type="journal article" date="2014" name="Antonie Van Leeuwenhoek">
        <title>Hyphomonas beringensis sp. nov. and Hyphomonas chukchiensis sp. nov., isolated from surface seawater of the Bering Sea and Chukchi Sea.</title>
        <authorList>
            <person name="Li C."/>
            <person name="Lai Q."/>
            <person name="Li G."/>
            <person name="Dong C."/>
            <person name="Wang J."/>
            <person name="Liao Y."/>
            <person name="Shao Z."/>
        </authorList>
    </citation>
    <scope>NUCLEOTIDE SEQUENCE [LARGE SCALE GENOMIC DNA]</scope>
    <source>
        <strain evidence="2 3">25B14_1</strain>
    </source>
</reference>
<dbReference type="PANTHER" id="PTHR13812:SF19">
    <property type="entry name" value="KETIMINE REDUCTASE MU-CRYSTALLIN"/>
    <property type="match status" value="1"/>
</dbReference>
<dbReference type="InterPro" id="IPR036291">
    <property type="entry name" value="NAD(P)-bd_dom_sf"/>
</dbReference>
<keyword evidence="3" id="KW-1185">Reference proteome</keyword>
<dbReference type="InterPro" id="IPR023401">
    <property type="entry name" value="ODC_N"/>
</dbReference>
<sequence>MFVVSADDIKAHLSYNDCISVMRAAMARLSGGTTEQMLRQILPLDEGRMFGIMAGTMGTSAAFGSKLICVTPHSAQNDIPSHQGVVVVFDPRTCAPACIAEAGEITSRRTASASAMATDVLAREDSKVLAILGTGEQALHHARALPEVRDLDEIRIWGRTPEKASALAAKVEDEMGIRATAHHDVEQAVGVADIICTVTSSDLPVLLADMVKPGTHVNVVGSSFDGPREVDDALVSRSRYFADSRPSVEAQGSEYRHALASGAIQASHLLGEIGEVLLSKVDGRTSDADITIYKSLGHIIQDIAAAGHVWMSMSQEPG</sequence>
<protein>
    <recommendedName>
        <fullName evidence="4">Ornithine cyclodeaminase</fullName>
    </recommendedName>
</protein>
<evidence type="ECO:0000313" key="3">
    <source>
        <dbReference type="Proteomes" id="UP000027037"/>
    </source>
</evidence>
<dbReference type="SUPFAM" id="SSF51735">
    <property type="entry name" value="NAD(P)-binding Rossmann-fold domains"/>
    <property type="match status" value="1"/>
</dbReference>
<dbReference type="GO" id="GO:0016491">
    <property type="term" value="F:oxidoreductase activity"/>
    <property type="evidence" value="ECO:0007669"/>
    <property type="project" value="UniProtKB-ARBA"/>
</dbReference>
<proteinExistence type="inferred from homology"/>
<comment type="similarity">
    <text evidence="1">Belongs to the ornithine cyclodeaminase/mu-crystallin family.</text>
</comment>
<dbReference type="GO" id="GO:0042562">
    <property type="term" value="F:hormone binding"/>
    <property type="evidence" value="ECO:0007669"/>
    <property type="project" value="TreeGrafter"/>
</dbReference>